<evidence type="ECO:0000313" key="2">
    <source>
        <dbReference type="EMBL" id="TFJ79968.1"/>
    </source>
</evidence>
<dbReference type="OrthoDB" id="58529at2759"/>
<feature type="region of interest" description="Disordered" evidence="1">
    <location>
        <begin position="231"/>
        <end position="291"/>
    </location>
</feature>
<comment type="caution">
    <text evidence="2">The sequence shown here is derived from an EMBL/GenBank/DDBJ whole genome shotgun (WGS) entry which is preliminary data.</text>
</comment>
<proteinExistence type="predicted"/>
<protein>
    <submittedName>
        <fullName evidence="2">Uncharacterized protein</fullName>
    </submittedName>
</protein>
<feature type="region of interest" description="Disordered" evidence="1">
    <location>
        <begin position="69"/>
        <end position="96"/>
    </location>
</feature>
<feature type="compositionally biased region" description="Low complexity" evidence="1">
    <location>
        <begin position="499"/>
        <end position="516"/>
    </location>
</feature>
<feature type="compositionally biased region" description="Acidic residues" evidence="1">
    <location>
        <begin position="69"/>
        <end position="84"/>
    </location>
</feature>
<feature type="compositionally biased region" description="Low complexity" evidence="1">
    <location>
        <begin position="407"/>
        <end position="417"/>
    </location>
</feature>
<evidence type="ECO:0000256" key="1">
    <source>
        <dbReference type="SAM" id="MobiDB-lite"/>
    </source>
</evidence>
<name>A0A4D9CTD5_9STRA</name>
<dbReference type="AlphaFoldDB" id="A0A4D9CTD5"/>
<dbReference type="PANTHER" id="PTHR31131:SF6">
    <property type="entry name" value="CASTOR ACT DOMAIN-CONTAINING PROTEIN"/>
    <property type="match status" value="1"/>
</dbReference>
<feature type="compositionally biased region" description="Basic and acidic residues" evidence="1">
    <location>
        <begin position="259"/>
        <end position="282"/>
    </location>
</feature>
<sequence>MYHGHDPPLQHDFYHYGGGEEWDNDGIILSTAQLDCRLLPGELIIAHIARQYVLQASWIILKVALFSEEEEEEEAEEEEEEEEGGETRGGTEWAGGNELNEYRIRTRQQQAPMRALILDGDGATLVMSQAQYKRVVASGLAHLLHLAPTPWRALEFCLGHTVAEVPGVVNHLAKLMADENISILHHSTYSAEIFLVQAPELVSAVRCIRERVDAALHGVLAAHAERIGSVQAGTDSEGGSPSYLGSPVKREGGEEDGGDVDRKMHEIGVSRDGEGEGRKGREGGTAGRPASLLSSWVQKLRVGPSRVLPPSSSPPSRLATPATSGTSRAASSAPPSFGPSSPAPGPSPAGLLPADIPHNRGGKEGGSGKERGAGGRLAASEPPRPFLSHQQPSWAPGCPLAKPSSPPSLSTSPFSTFVGPTSPPLTLRVMPQSLVLARLNQEALPERSDLLARLLLFDRLAIRRFGAGGGGEGTRGRDRGQGRETPAVMPDAYPTPPYSSSSSSSSGVKAGASASIPIPPLPSSSLNPNHPTPQGTRSGWPHTHHRPSPSLGPVLPPDLEFGPLALVEMEGEVTLLLEEEALPLFPPLALLPCPLRWRALKLCGRPFGFEETGLVAAMCKMDDATPLLNFSTFLTNFTLVEEEGVEETVGRLRQEVGAELEG</sequence>
<gene>
    <name evidence="2" type="ORF">NSK_008526</name>
</gene>
<accession>A0A4D9CTD5</accession>
<feature type="region of interest" description="Disordered" evidence="1">
    <location>
        <begin position="465"/>
        <end position="555"/>
    </location>
</feature>
<reference evidence="2 3" key="1">
    <citation type="submission" date="2019-01" db="EMBL/GenBank/DDBJ databases">
        <title>Nuclear Genome Assembly of the Microalgal Biofuel strain Nannochloropsis salina CCMP1776.</title>
        <authorList>
            <person name="Hovde B."/>
        </authorList>
    </citation>
    <scope>NUCLEOTIDE SEQUENCE [LARGE SCALE GENOMIC DNA]</scope>
    <source>
        <strain evidence="2 3">CCMP1776</strain>
    </source>
</reference>
<dbReference type="PANTHER" id="PTHR31131">
    <property type="entry name" value="CHROMOSOME 1, WHOLE GENOME SHOTGUN SEQUENCE"/>
    <property type="match status" value="1"/>
</dbReference>
<dbReference type="Gene3D" id="3.30.2130.10">
    <property type="entry name" value="VC0802-like"/>
    <property type="match status" value="2"/>
</dbReference>
<feature type="region of interest" description="Disordered" evidence="1">
    <location>
        <begin position="304"/>
        <end position="425"/>
    </location>
</feature>
<evidence type="ECO:0000313" key="3">
    <source>
        <dbReference type="Proteomes" id="UP000355283"/>
    </source>
</evidence>
<organism evidence="2 3">
    <name type="scientific">Nannochloropsis salina CCMP1776</name>
    <dbReference type="NCBI Taxonomy" id="1027361"/>
    <lineage>
        <taxon>Eukaryota</taxon>
        <taxon>Sar</taxon>
        <taxon>Stramenopiles</taxon>
        <taxon>Ochrophyta</taxon>
        <taxon>Eustigmatophyceae</taxon>
        <taxon>Eustigmatales</taxon>
        <taxon>Monodopsidaceae</taxon>
        <taxon>Microchloropsis</taxon>
        <taxon>Microchloropsis salina</taxon>
    </lineage>
</organism>
<keyword evidence="3" id="KW-1185">Reference proteome</keyword>
<dbReference type="InterPro" id="IPR051719">
    <property type="entry name" value="CASTOR_mTORC1"/>
</dbReference>
<dbReference type="EMBL" id="SDOX01000183">
    <property type="protein sequence ID" value="TFJ79968.1"/>
    <property type="molecule type" value="Genomic_DNA"/>
</dbReference>
<feature type="compositionally biased region" description="Low complexity" evidence="1">
    <location>
        <begin position="304"/>
        <end position="340"/>
    </location>
</feature>
<dbReference type="Proteomes" id="UP000355283">
    <property type="component" value="Unassembled WGS sequence"/>
</dbReference>
<feature type="compositionally biased region" description="Basic and acidic residues" evidence="1">
    <location>
        <begin position="357"/>
        <end position="373"/>
    </location>
</feature>